<protein>
    <submittedName>
        <fullName evidence="2">Uncharacterized protein</fullName>
    </submittedName>
</protein>
<comment type="caution">
    <text evidence="2">The sequence shown here is derived from an EMBL/GenBank/DDBJ whole genome shotgun (WGS) entry which is preliminary data.</text>
</comment>
<organism evidence="2 3">
    <name type="scientific">Paenibacillus hemerocallicola</name>
    <dbReference type="NCBI Taxonomy" id="1172614"/>
    <lineage>
        <taxon>Bacteria</taxon>
        <taxon>Bacillati</taxon>
        <taxon>Bacillota</taxon>
        <taxon>Bacilli</taxon>
        <taxon>Bacillales</taxon>
        <taxon>Paenibacillaceae</taxon>
        <taxon>Paenibacillus</taxon>
    </lineage>
</organism>
<proteinExistence type="predicted"/>
<keyword evidence="1" id="KW-0472">Membrane</keyword>
<keyword evidence="3" id="KW-1185">Reference proteome</keyword>
<accession>A0A5C4SYL4</accession>
<feature type="transmembrane region" description="Helical" evidence="1">
    <location>
        <begin position="12"/>
        <end position="33"/>
    </location>
</feature>
<feature type="transmembrane region" description="Helical" evidence="1">
    <location>
        <begin position="45"/>
        <end position="67"/>
    </location>
</feature>
<dbReference type="AlphaFoldDB" id="A0A5C4SYL4"/>
<sequence length="72" mass="8297">MAGGTSYVGYLNYIVILFLATGVFTLWVDIAHYNKDKGMNKERKVALFSGWMNVVLGVLMLIGSWLYKRYIW</sequence>
<evidence type="ECO:0000256" key="1">
    <source>
        <dbReference type="SAM" id="Phobius"/>
    </source>
</evidence>
<dbReference type="RefSeq" id="WP_139606646.1">
    <property type="nucleotide sequence ID" value="NZ_VDCQ01000071.1"/>
</dbReference>
<dbReference type="Proteomes" id="UP000307943">
    <property type="component" value="Unassembled WGS sequence"/>
</dbReference>
<dbReference type="OrthoDB" id="2897521at2"/>
<reference evidence="2 3" key="1">
    <citation type="submission" date="2019-05" db="EMBL/GenBank/DDBJ databases">
        <title>We sequenced the genome of Paenibacillus hemerocallicola KCTC 33185 for further insight into its adaptation and study the phylogeny of Paenibacillus.</title>
        <authorList>
            <person name="Narsing Rao M.P."/>
        </authorList>
    </citation>
    <scope>NUCLEOTIDE SEQUENCE [LARGE SCALE GENOMIC DNA]</scope>
    <source>
        <strain evidence="2 3">KCTC 33185</strain>
    </source>
</reference>
<keyword evidence="1" id="KW-1133">Transmembrane helix</keyword>
<name>A0A5C4SYL4_9BACL</name>
<dbReference type="NCBIfam" id="NF042414">
    <property type="entry name" value="CLC_0170_fam"/>
    <property type="match status" value="1"/>
</dbReference>
<dbReference type="EMBL" id="VDCQ01000071">
    <property type="protein sequence ID" value="TNJ61841.1"/>
    <property type="molecule type" value="Genomic_DNA"/>
</dbReference>
<evidence type="ECO:0000313" key="2">
    <source>
        <dbReference type="EMBL" id="TNJ61841.1"/>
    </source>
</evidence>
<gene>
    <name evidence="2" type="ORF">FE784_33685</name>
</gene>
<keyword evidence="1" id="KW-0812">Transmembrane</keyword>
<dbReference type="InterPro" id="IPR049971">
    <property type="entry name" value="CLC_0170-like"/>
</dbReference>
<evidence type="ECO:0000313" key="3">
    <source>
        <dbReference type="Proteomes" id="UP000307943"/>
    </source>
</evidence>